<comment type="pathway">
    <text evidence="9">Amino-acid biosynthesis; L-proline biosynthesis; L-proline from L-glutamate 5-semialdehyde: step 1/1.</text>
</comment>
<dbReference type="AlphaFoldDB" id="A0A7Y8VSF5"/>
<evidence type="ECO:0000256" key="11">
    <source>
        <dbReference type="PIRSR" id="PIRSR000193-1"/>
    </source>
</evidence>
<dbReference type="InterPro" id="IPR028939">
    <property type="entry name" value="P5C_Rdtase_cat_N"/>
</dbReference>
<dbReference type="Gene3D" id="3.40.50.720">
    <property type="entry name" value="NAD(P)-binding Rossmann-like Domain"/>
    <property type="match status" value="1"/>
</dbReference>
<evidence type="ECO:0000256" key="4">
    <source>
        <dbReference type="ARBA" id="ARBA00022605"/>
    </source>
</evidence>
<dbReference type="Pfam" id="PF03807">
    <property type="entry name" value="F420_oxidored"/>
    <property type="match status" value="1"/>
</dbReference>
<dbReference type="FunFam" id="3.40.50.720:FF:000190">
    <property type="entry name" value="Pyrroline-5-carboxylate reductase"/>
    <property type="match status" value="1"/>
</dbReference>
<dbReference type="RefSeq" id="WP_178978706.1">
    <property type="nucleotide sequence ID" value="NZ_CALIBD010000059.1"/>
</dbReference>
<sequence length="267" mass="28110">MKIGFIGSGVMANAMIGGIIKSGLCQADDIIGAAPTECGRNRTKEQNGIEVTADNLEVIDKCDVVFLSVKPQHYAPVIAEIKEHVKADQLFISIGAGITLDYLKKAFDDKAVKIVRVMPNTPSQVGAGMSAACPNEYVTEDEAKLAVSILSAFGKTEVVPESLFDVVTGISGSGPAYVFLFIEALADAAVVGGMPRRQAYEFAAQTVYGSAKMVMETGKHPGELKDMVCSPSGTTIAAVRALEANNFRSAVLEGANAATERSAEMRG</sequence>
<keyword evidence="15" id="KW-1185">Reference proteome</keyword>
<evidence type="ECO:0000313" key="14">
    <source>
        <dbReference type="EMBL" id="NWO23773.1"/>
    </source>
</evidence>
<keyword evidence="3 9" id="KW-0963">Cytoplasm</keyword>
<evidence type="ECO:0000256" key="9">
    <source>
        <dbReference type="HAMAP-Rule" id="MF_01925"/>
    </source>
</evidence>
<dbReference type="UniPathway" id="UPA00098">
    <property type="reaction ID" value="UER00361"/>
</dbReference>
<dbReference type="PANTHER" id="PTHR11645:SF0">
    <property type="entry name" value="PYRROLINE-5-CARBOXYLATE REDUCTASE 3"/>
    <property type="match status" value="1"/>
</dbReference>
<dbReference type="Gene3D" id="1.10.3730.10">
    <property type="entry name" value="ProC C-terminal domain-like"/>
    <property type="match status" value="1"/>
</dbReference>
<dbReference type="GO" id="GO:0055129">
    <property type="term" value="P:L-proline biosynthetic process"/>
    <property type="evidence" value="ECO:0007669"/>
    <property type="project" value="UniProtKB-UniRule"/>
</dbReference>
<dbReference type="GO" id="GO:0004735">
    <property type="term" value="F:pyrroline-5-carboxylate reductase activity"/>
    <property type="evidence" value="ECO:0007669"/>
    <property type="project" value="UniProtKB-UniRule"/>
</dbReference>
<dbReference type="PANTHER" id="PTHR11645">
    <property type="entry name" value="PYRROLINE-5-CARBOXYLATE REDUCTASE"/>
    <property type="match status" value="1"/>
</dbReference>
<dbReference type="InterPro" id="IPR029036">
    <property type="entry name" value="P5CR_dimer"/>
</dbReference>
<dbReference type="GO" id="GO:0005737">
    <property type="term" value="C:cytoplasm"/>
    <property type="evidence" value="ECO:0007669"/>
    <property type="project" value="UniProtKB-SubCell"/>
</dbReference>
<evidence type="ECO:0000259" key="12">
    <source>
        <dbReference type="Pfam" id="PF03807"/>
    </source>
</evidence>
<evidence type="ECO:0000256" key="8">
    <source>
        <dbReference type="ARBA" id="ARBA00058118"/>
    </source>
</evidence>
<dbReference type="FunFam" id="1.10.3730.10:FF:000001">
    <property type="entry name" value="Pyrroline-5-carboxylate reductase"/>
    <property type="match status" value="1"/>
</dbReference>
<dbReference type="HAMAP" id="MF_01925">
    <property type="entry name" value="P5C_reductase"/>
    <property type="match status" value="1"/>
</dbReference>
<reference evidence="14 15" key="1">
    <citation type="submission" date="2020-06" db="EMBL/GenBank/DDBJ databases">
        <title>Mogibacterium timidum strain W9173 genomic sequence.</title>
        <authorList>
            <person name="Wade W.G."/>
            <person name="Johnston C.D."/>
            <person name="Chen T."/>
            <person name="Dewhirst F.E."/>
        </authorList>
    </citation>
    <scope>NUCLEOTIDE SEQUENCE [LARGE SCALE GENOMIC DNA]</scope>
    <source>
        <strain evidence="14 15">W9173</strain>
    </source>
</reference>
<name>A0A7Y8VSF5_9FIRM</name>
<evidence type="ECO:0000256" key="7">
    <source>
        <dbReference type="ARBA" id="ARBA00023002"/>
    </source>
</evidence>
<keyword evidence="7 9" id="KW-0560">Oxidoreductase</keyword>
<dbReference type="InterPro" id="IPR000304">
    <property type="entry name" value="Pyrroline-COOH_reductase"/>
</dbReference>
<evidence type="ECO:0000256" key="6">
    <source>
        <dbReference type="ARBA" id="ARBA00022857"/>
    </source>
</evidence>
<comment type="function">
    <text evidence="8 9">Catalyzes the reduction of 1-pyrroline-5-carboxylate (PCA) to L-proline.</text>
</comment>
<comment type="subcellular location">
    <subcellularLocation>
        <location evidence="1 9">Cytoplasm</location>
    </subcellularLocation>
</comment>
<dbReference type="EC" id="1.5.1.2" evidence="9 10"/>
<dbReference type="SUPFAM" id="SSF48179">
    <property type="entry name" value="6-phosphogluconate dehydrogenase C-terminal domain-like"/>
    <property type="match status" value="1"/>
</dbReference>
<feature type="domain" description="Pyrroline-5-carboxylate reductase dimerisation" evidence="13">
    <location>
        <begin position="161"/>
        <end position="265"/>
    </location>
</feature>
<dbReference type="InterPro" id="IPR036291">
    <property type="entry name" value="NAD(P)-bd_dom_sf"/>
</dbReference>
<comment type="similarity">
    <text evidence="2 9">Belongs to the pyrroline-5-carboxylate reductase family.</text>
</comment>
<evidence type="ECO:0000256" key="10">
    <source>
        <dbReference type="NCBIfam" id="TIGR00112"/>
    </source>
</evidence>
<dbReference type="SUPFAM" id="SSF51735">
    <property type="entry name" value="NAD(P)-binding Rossmann-fold domains"/>
    <property type="match status" value="1"/>
</dbReference>
<evidence type="ECO:0000256" key="1">
    <source>
        <dbReference type="ARBA" id="ARBA00004496"/>
    </source>
</evidence>
<evidence type="ECO:0000256" key="2">
    <source>
        <dbReference type="ARBA" id="ARBA00005525"/>
    </source>
</evidence>
<evidence type="ECO:0000313" key="15">
    <source>
        <dbReference type="Proteomes" id="UP000526307"/>
    </source>
</evidence>
<dbReference type="EMBL" id="JABXYR010000002">
    <property type="protein sequence ID" value="NWO23773.1"/>
    <property type="molecule type" value="Genomic_DNA"/>
</dbReference>
<comment type="catalytic activity">
    <reaction evidence="9">
        <text>L-proline + NADP(+) = (S)-1-pyrroline-5-carboxylate + NADPH + 2 H(+)</text>
        <dbReference type="Rhea" id="RHEA:14109"/>
        <dbReference type="ChEBI" id="CHEBI:15378"/>
        <dbReference type="ChEBI" id="CHEBI:17388"/>
        <dbReference type="ChEBI" id="CHEBI:57783"/>
        <dbReference type="ChEBI" id="CHEBI:58349"/>
        <dbReference type="ChEBI" id="CHEBI:60039"/>
        <dbReference type="EC" id="1.5.1.2"/>
    </reaction>
</comment>
<dbReference type="Proteomes" id="UP000526307">
    <property type="component" value="Unassembled WGS sequence"/>
</dbReference>
<dbReference type="Pfam" id="PF14748">
    <property type="entry name" value="P5CR_dimer"/>
    <property type="match status" value="1"/>
</dbReference>
<dbReference type="InterPro" id="IPR008927">
    <property type="entry name" value="6-PGluconate_DH-like_C_sf"/>
</dbReference>
<feature type="binding site" evidence="11">
    <location>
        <begin position="6"/>
        <end position="11"/>
    </location>
    <ligand>
        <name>NADP(+)</name>
        <dbReference type="ChEBI" id="CHEBI:58349"/>
    </ligand>
</feature>
<keyword evidence="5 9" id="KW-0641">Proline biosynthesis</keyword>
<dbReference type="NCBIfam" id="TIGR00112">
    <property type="entry name" value="proC"/>
    <property type="match status" value="1"/>
</dbReference>
<dbReference type="PIRSF" id="PIRSF000193">
    <property type="entry name" value="Pyrrol-5-carb_rd"/>
    <property type="match status" value="1"/>
</dbReference>
<evidence type="ECO:0000256" key="3">
    <source>
        <dbReference type="ARBA" id="ARBA00022490"/>
    </source>
</evidence>
<feature type="domain" description="Pyrroline-5-carboxylate reductase catalytic N-terminal" evidence="12">
    <location>
        <begin position="2"/>
        <end position="97"/>
    </location>
</feature>
<keyword evidence="4 9" id="KW-0028">Amino-acid biosynthesis</keyword>
<keyword evidence="6 9" id="KW-0521">NADP</keyword>
<gene>
    <name evidence="9 14" type="primary">proC</name>
    <name evidence="14" type="ORF">HW270_06810</name>
</gene>
<accession>A0A7Y8VSF5</accession>
<evidence type="ECO:0000259" key="13">
    <source>
        <dbReference type="Pfam" id="PF14748"/>
    </source>
</evidence>
<proteinExistence type="inferred from homology"/>
<evidence type="ECO:0000256" key="5">
    <source>
        <dbReference type="ARBA" id="ARBA00022650"/>
    </source>
</evidence>
<comment type="caution">
    <text evidence="14">The sequence shown here is derived from an EMBL/GenBank/DDBJ whole genome shotgun (WGS) entry which is preliminary data.</text>
</comment>
<protein>
    <recommendedName>
        <fullName evidence="9 10">Pyrroline-5-carboxylate reductase</fullName>
        <shortName evidence="9">P5C reductase</shortName>
        <shortName evidence="9">P5CR</shortName>
        <ecNumber evidence="9 10">1.5.1.2</ecNumber>
    </recommendedName>
    <alternativeName>
        <fullName evidence="9">PCA reductase</fullName>
    </alternativeName>
</protein>
<comment type="catalytic activity">
    <reaction evidence="9">
        <text>L-proline + NAD(+) = (S)-1-pyrroline-5-carboxylate + NADH + 2 H(+)</text>
        <dbReference type="Rhea" id="RHEA:14105"/>
        <dbReference type="ChEBI" id="CHEBI:15378"/>
        <dbReference type="ChEBI" id="CHEBI:17388"/>
        <dbReference type="ChEBI" id="CHEBI:57540"/>
        <dbReference type="ChEBI" id="CHEBI:57945"/>
        <dbReference type="ChEBI" id="CHEBI:60039"/>
        <dbReference type="EC" id="1.5.1.2"/>
    </reaction>
</comment>
<feature type="binding site" evidence="11">
    <location>
        <position position="55"/>
    </location>
    <ligand>
        <name>NADPH</name>
        <dbReference type="ChEBI" id="CHEBI:57783"/>
    </ligand>
</feature>
<organism evidence="14 15">
    <name type="scientific">Mogibacterium timidum</name>
    <dbReference type="NCBI Taxonomy" id="35519"/>
    <lineage>
        <taxon>Bacteria</taxon>
        <taxon>Bacillati</taxon>
        <taxon>Bacillota</taxon>
        <taxon>Clostridia</taxon>
        <taxon>Peptostreptococcales</taxon>
        <taxon>Anaerovoracaceae</taxon>
        <taxon>Mogibacterium</taxon>
    </lineage>
</organism>